<keyword evidence="3" id="KW-1185">Reference proteome</keyword>
<evidence type="ECO:0000313" key="2">
    <source>
        <dbReference type="EMBL" id="RQO84785.1"/>
    </source>
</evidence>
<dbReference type="InParanoid" id="A0A3N7EH82"/>
<organism evidence="2 3">
    <name type="scientific">Populus trichocarpa</name>
    <name type="common">Western balsam poplar</name>
    <name type="synonym">Populus balsamifera subsp. trichocarpa</name>
    <dbReference type="NCBI Taxonomy" id="3694"/>
    <lineage>
        <taxon>Eukaryota</taxon>
        <taxon>Viridiplantae</taxon>
        <taxon>Streptophyta</taxon>
        <taxon>Embryophyta</taxon>
        <taxon>Tracheophyta</taxon>
        <taxon>Spermatophyta</taxon>
        <taxon>Magnoliopsida</taxon>
        <taxon>eudicotyledons</taxon>
        <taxon>Gunneridae</taxon>
        <taxon>Pentapetalae</taxon>
        <taxon>rosids</taxon>
        <taxon>fabids</taxon>
        <taxon>Malpighiales</taxon>
        <taxon>Salicaceae</taxon>
        <taxon>Saliceae</taxon>
        <taxon>Populus</taxon>
    </lineage>
</organism>
<keyword evidence="1" id="KW-0472">Membrane</keyword>
<name>A0A3N7EH82_POPTR</name>
<keyword evidence="1" id="KW-0812">Transmembrane</keyword>
<evidence type="ECO:0000256" key="1">
    <source>
        <dbReference type="SAM" id="Phobius"/>
    </source>
</evidence>
<sequence length="81" mass="8866">MDAAEEGDGCTWQLALVHGYAENSCLFQKEDGNFLFWLVSMSIIIRELVSTVLVFGSCAGGYLVRIVGAIPPIPLVLYPFI</sequence>
<keyword evidence="1" id="KW-1133">Transmembrane helix</keyword>
<feature type="transmembrane region" description="Helical" evidence="1">
    <location>
        <begin position="62"/>
        <end position="80"/>
    </location>
</feature>
<feature type="transmembrane region" description="Helical" evidence="1">
    <location>
        <begin position="34"/>
        <end position="55"/>
    </location>
</feature>
<dbReference type="EMBL" id="CM009290">
    <property type="protein sequence ID" value="RQO84785.1"/>
    <property type="molecule type" value="Genomic_DNA"/>
</dbReference>
<proteinExistence type="predicted"/>
<evidence type="ECO:0000313" key="3">
    <source>
        <dbReference type="Proteomes" id="UP000006729"/>
    </source>
</evidence>
<accession>A0A3N7EH82</accession>
<gene>
    <name evidence="2" type="ORF">POPTR_001G124250</name>
</gene>
<reference evidence="2 3" key="1">
    <citation type="journal article" date="2006" name="Science">
        <title>The genome of black cottonwood, Populus trichocarpa (Torr. &amp; Gray).</title>
        <authorList>
            <person name="Tuskan G.A."/>
            <person name="Difazio S."/>
            <person name="Jansson S."/>
            <person name="Bohlmann J."/>
            <person name="Grigoriev I."/>
            <person name="Hellsten U."/>
            <person name="Putnam N."/>
            <person name="Ralph S."/>
            <person name="Rombauts S."/>
            <person name="Salamov A."/>
            <person name="Schein J."/>
            <person name="Sterck L."/>
            <person name="Aerts A."/>
            <person name="Bhalerao R.R."/>
            <person name="Bhalerao R.P."/>
            <person name="Blaudez D."/>
            <person name="Boerjan W."/>
            <person name="Brun A."/>
            <person name="Brunner A."/>
            <person name="Busov V."/>
            <person name="Campbell M."/>
            <person name="Carlson J."/>
            <person name="Chalot M."/>
            <person name="Chapman J."/>
            <person name="Chen G.L."/>
            <person name="Cooper D."/>
            <person name="Coutinho P.M."/>
            <person name="Couturier J."/>
            <person name="Covert S."/>
            <person name="Cronk Q."/>
            <person name="Cunningham R."/>
            <person name="Davis J."/>
            <person name="Degroeve S."/>
            <person name="Dejardin A."/>
            <person name="Depamphilis C."/>
            <person name="Detter J."/>
            <person name="Dirks B."/>
            <person name="Dubchak I."/>
            <person name="Duplessis S."/>
            <person name="Ehlting J."/>
            <person name="Ellis B."/>
            <person name="Gendler K."/>
            <person name="Goodstein D."/>
            <person name="Gribskov M."/>
            <person name="Grimwood J."/>
            <person name="Groover A."/>
            <person name="Gunter L."/>
            <person name="Hamberger B."/>
            <person name="Heinze B."/>
            <person name="Helariutta Y."/>
            <person name="Henrissat B."/>
            <person name="Holligan D."/>
            <person name="Holt R."/>
            <person name="Huang W."/>
            <person name="Islam-Faridi N."/>
            <person name="Jones S."/>
            <person name="Jones-Rhoades M."/>
            <person name="Jorgensen R."/>
            <person name="Joshi C."/>
            <person name="Kangasjarvi J."/>
            <person name="Karlsson J."/>
            <person name="Kelleher C."/>
            <person name="Kirkpatrick R."/>
            <person name="Kirst M."/>
            <person name="Kohler A."/>
            <person name="Kalluri U."/>
            <person name="Larimer F."/>
            <person name="Leebens-Mack J."/>
            <person name="Leple J.C."/>
            <person name="Locascio P."/>
            <person name="Lou Y."/>
            <person name="Lucas S."/>
            <person name="Martin F."/>
            <person name="Montanini B."/>
            <person name="Napoli C."/>
            <person name="Nelson D.R."/>
            <person name="Nelson C."/>
            <person name="Nieminen K."/>
            <person name="Nilsson O."/>
            <person name="Pereda V."/>
            <person name="Peter G."/>
            <person name="Philippe R."/>
            <person name="Pilate G."/>
            <person name="Poliakov A."/>
            <person name="Razumovskaya J."/>
            <person name="Richardson P."/>
            <person name="Rinaldi C."/>
            <person name="Ritland K."/>
            <person name="Rouze P."/>
            <person name="Ryaboy D."/>
            <person name="Schmutz J."/>
            <person name="Schrader J."/>
            <person name="Segerman B."/>
            <person name="Shin H."/>
            <person name="Siddiqui A."/>
            <person name="Sterky F."/>
            <person name="Terry A."/>
            <person name="Tsai C.J."/>
            <person name="Uberbacher E."/>
            <person name="Unneberg P."/>
            <person name="Vahala J."/>
            <person name="Wall K."/>
            <person name="Wessler S."/>
            <person name="Yang G."/>
            <person name="Yin T."/>
            <person name="Douglas C."/>
            <person name="Marra M."/>
            <person name="Sandberg G."/>
            <person name="Van de Peer Y."/>
            <person name="Rokhsar D."/>
        </authorList>
    </citation>
    <scope>NUCLEOTIDE SEQUENCE [LARGE SCALE GENOMIC DNA]</scope>
    <source>
        <strain evidence="3">cv. Nisqually</strain>
    </source>
</reference>
<dbReference type="AlphaFoldDB" id="A0A3N7EH82"/>
<dbReference type="Proteomes" id="UP000006729">
    <property type="component" value="Chromosome 1"/>
</dbReference>
<protein>
    <submittedName>
        <fullName evidence="2">Uncharacterized protein</fullName>
    </submittedName>
</protein>